<proteinExistence type="predicted"/>
<feature type="transmembrane region" description="Helical" evidence="5">
    <location>
        <begin position="146"/>
        <end position="166"/>
    </location>
</feature>
<dbReference type="InterPro" id="IPR007300">
    <property type="entry name" value="CidB/LrgB"/>
</dbReference>
<protein>
    <submittedName>
        <fullName evidence="6">LrgB family protein</fullName>
    </submittedName>
</protein>
<dbReference type="PANTHER" id="PTHR30249:SF0">
    <property type="entry name" value="PLASTIDAL GLYCOLATE_GLYCERATE TRANSLOCATOR 1, CHLOROPLASTIC"/>
    <property type="match status" value="1"/>
</dbReference>
<evidence type="ECO:0000256" key="5">
    <source>
        <dbReference type="SAM" id="Phobius"/>
    </source>
</evidence>
<accession>A0A8J6PEW2</accession>
<feature type="transmembrane region" description="Helical" evidence="5">
    <location>
        <begin position="178"/>
        <end position="199"/>
    </location>
</feature>
<dbReference type="EMBL" id="JACRTL010000006">
    <property type="protein sequence ID" value="MBC8611543.1"/>
    <property type="molecule type" value="Genomic_DNA"/>
</dbReference>
<dbReference type="AlphaFoldDB" id="A0A8J6PEW2"/>
<evidence type="ECO:0000313" key="7">
    <source>
        <dbReference type="Proteomes" id="UP000632659"/>
    </source>
</evidence>
<evidence type="ECO:0000313" key="6">
    <source>
        <dbReference type="EMBL" id="MBC8611543.1"/>
    </source>
</evidence>
<dbReference type="GO" id="GO:0016020">
    <property type="term" value="C:membrane"/>
    <property type="evidence" value="ECO:0007669"/>
    <property type="project" value="UniProtKB-SubCell"/>
</dbReference>
<reference evidence="6" key="1">
    <citation type="submission" date="2020-08" db="EMBL/GenBank/DDBJ databases">
        <title>Genome public.</title>
        <authorList>
            <person name="Liu C."/>
            <person name="Sun Q."/>
        </authorList>
    </citation>
    <scope>NUCLEOTIDE SEQUENCE</scope>
    <source>
        <strain evidence="6">NSJ-15</strain>
    </source>
</reference>
<keyword evidence="2 5" id="KW-0812">Transmembrane</keyword>
<keyword evidence="7" id="KW-1185">Reference proteome</keyword>
<dbReference type="Pfam" id="PF04172">
    <property type="entry name" value="LrgB"/>
    <property type="match status" value="1"/>
</dbReference>
<dbReference type="PANTHER" id="PTHR30249">
    <property type="entry name" value="PUTATIVE SEROTONIN TRANSPORTER"/>
    <property type="match status" value="1"/>
</dbReference>
<feature type="transmembrane region" description="Helical" evidence="5">
    <location>
        <begin position="37"/>
        <end position="55"/>
    </location>
</feature>
<feature type="transmembrane region" description="Helical" evidence="5">
    <location>
        <begin position="61"/>
        <end position="79"/>
    </location>
</feature>
<keyword evidence="3 5" id="KW-1133">Transmembrane helix</keyword>
<sequence>MQEIYASPLFAVFLSAAAYLAGHWIHRKVGLAIANPLLIAIALVIATIQLLGIPIESYNQGGDIIAMFLGPATAVLAVSIYRQMDILKKNLIPVIAGTVVGSLVSMASVYGLCRLFRLDEKVTAALLPKSTTTPIAVGIAEQHGGIVSITVAAVVITGIIGAMLAPTLIKLFRIKNPVAAGLAIGTSSHVMGTSKALTIGEVEGAMSGTAIGVAGLVTVIFSIFLQ</sequence>
<evidence type="ECO:0000256" key="1">
    <source>
        <dbReference type="ARBA" id="ARBA00004141"/>
    </source>
</evidence>
<comment type="subcellular location">
    <subcellularLocation>
        <location evidence="1">Membrane</location>
        <topology evidence="1">Multi-pass membrane protein</topology>
    </subcellularLocation>
</comment>
<dbReference type="OrthoDB" id="9811701at2"/>
<evidence type="ECO:0000256" key="3">
    <source>
        <dbReference type="ARBA" id="ARBA00022989"/>
    </source>
</evidence>
<evidence type="ECO:0000256" key="4">
    <source>
        <dbReference type="ARBA" id="ARBA00023136"/>
    </source>
</evidence>
<gene>
    <name evidence="6" type="ORF">H8702_10590</name>
</gene>
<feature type="transmembrane region" description="Helical" evidence="5">
    <location>
        <begin position="205"/>
        <end position="225"/>
    </location>
</feature>
<comment type="caution">
    <text evidence="6">The sequence shown here is derived from an EMBL/GenBank/DDBJ whole genome shotgun (WGS) entry which is preliminary data.</text>
</comment>
<feature type="transmembrane region" description="Helical" evidence="5">
    <location>
        <begin position="91"/>
        <end position="112"/>
    </location>
</feature>
<evidence type="ECO:0000256" key="2">
    <source>
        <dbReference type="ARBA" id="ARBA00022692"/>
    </source>
</evidence>
<name>A0A8J6PEW2_9FIRM</name>
<dbReference type="Proteomes" id="UP000632659">
    <property type="component" value="Unassembled WGS sequence"/>
</dbReference>
<feature type="transmembrane region" description="Helical" evidence="5">
    <location>
        <begin position="6"/>
        <end position="25"/>
    </location>
</feature>
<keyword evidence="4 5" id="KW-0472">Membrane</keyword>
<organism evidence="6 7">
    <name type="scientific">Massiliimalia timonensis</name>
    <dbReference type="NCBI Taxonomy" id="1987501"/>
    <lineage>
        <taxon>Bacteria</taxon>
        <taxon>Bacillati</taxon>
        <taxon>Bacillota</taxon>
        <taxon>Clostridia</taxon>
        <taxon>Eubacteriales</taxon>
        <taxon>Oscillospiraceae</taxon>
        <taxon>Massiliimalia</taxon>
    </lineage>
</organism>